<dbReference type="PANTHER" id="PTHR44591:SF3">
    <property type="entry name" value="RESPONSE REGULATORY DOMAIN-CONTAINING PROTEIN"/>
    <property type="match status" value="1"/>
</dbReference>
<dbReference type="Gene3D" id="2.40.50.1020">
    <property type="entry name" value="LytTr DNA-binding domain"/>
    <property type="match status" value="1"/>
</dbReference>
<dbReference type="PROSITE" id="PS50110">
    <property type="entry name" value="RESPONSE_REGULATORY"/>
    <property type="match status" value="1"/>
</dbReference>
<evidence type="ECO:0000259" key="4">
    <source>
        <dbReference type="PROSITE" id="PS50930"/>
    </source>
</evidence>
<evidence type="ECO:0000313" key="5">
    <source>
        <dbReference type="EMBL" id="MDO7848578.1"/>
    </source>
</evidence>
<name>A0ABT9AFD9_9BACT</name>
<organism evidence="5 6">
    <name type="scientific">Hymenobacter mellowenesis</name>
    <dbReference type="NCBI Taxonomy" id="3063995"/>
    <lineage>
        <taxon>Bacteria</taxon>
        <taxon>Pseudomonadati</taxon>
        <taxon>Bacteroidota</taxon>
        <taxon>Cytophagia</taxon>
        <taxon>Cytophagales</taxon>
        <taxon>Hymenobacteraceae</taxon>
        <taxon>Hymenobacter</taxon>
    </lineage>
</organism>
<evidence type="ECO:0000256" key="2">
    <source>
        <dbReference type="PROSITE-ProRule" id="PRU00169"/>
    </source>
</evidence>
<gene>
    <name evidence="5" type="ORF">Q5H92_19585</name>
</gene>
<dbReference type="SMART" id="SM00850">
    <property type="entry name" value="LytTR"/>
    <property type="match status" value="1"/>
</dbReference>
<dbReference type="SMART" id="SM00448">
    <property type="entry name" value="REC"/>
    <property type="match status" value="1"/>
</dbReference>
<dbReference type="EMBL" id="JAUQSX010000011">
    <property type="protein sequence ID" value="MDO7848578.1"/>
    <property type="molecule type" value="Genomic_DNA"/>
</dbReference>
<dbReference type="Pfam" id="PF04397">
    <property type="entry name" value="LytTR"/>
    <property type="match status" value="1"/>
</dbReference>
<dbReference type="InterPro" id="IPR011006">
    <property type="entry name" value="CheY-like_superfamily"/>
</dbReference>
<dbReference type="RefSeq" id="WP_305013248.1">
    <property type="nucleotide sequence ID" value="NZ_JAUQSX010000011.1"/>
</dbReference>
<feature type="domain" description="Response regulatory" evidence="3">
    <location>
        <begin position="14"/>
        <end position="129"/>
    </location>
</feature>
<dbReference type="SUPFAM" id="SSF52172">
    <property type="entry name" value="CheY-like"/>
    <property type="match status" value="1"/>
</dbReference>
<reference evidence="5" key="1">
    <citation type="submission" date="2023-07" db="EMBL/GenBank/DDBJ databases">
        <authorList>
            <person name="Kim M.K."/>
        </authorList>
    </citation>
    <scope>NUCLEOTIDE SEQUENCE</scope>
    <source>
        <strain evidence="5">M29</strain>
    </source>
</reference>
<keyword evidence="6" id="KW-1185">Reference proteome</keyword>
<dbReference type="PROSITE" id="PS50930">
    <property type="entry name" value="HTH_LYTTR"/>
    <property type="match status" value="1"/>
</dbReference>
<evidence type="ECO:0000259" key="3">
    <source>
        <dbReference type="PROSITE" id="PS50110"/>
    </source>
</evidence>
<dbReference type="InterPro" id="IPR050595">
    <property type="entry name" value="Bact_response_regulator"/>
</dbReference>
<dbReference type="Pfam" id="PF00072">
    <property type="entry name" value="Response_reg"/>
    <property type="match status" value="1"/>
</dbReference>
<comment type="caution">
    <text evidence="5">The sequence shown here is derived from an EMBL/GenBank/DDBJ whole genome shotgun (WGS) entry which is preliminary data.</text>
</comment>
<dbReference type="PANTHER" id="PTHR44591">
    <property type="entry name" value="STRESS RESPONSE REGULATOR PROTEIN 1"/>
    <property type="match status" value="1"/>
</dbReference>
<accession>A0ABT9AFD9</accession>
<dbReference type="InterPro" id="IPR007492">
    <property type="entry name" value="LytTR_DNA-bd_dom"/>
</dbReference>
<sequence>METIAVAHTDIPPRVLVVEDNPIQANILAAFVQQMGFSPVGPVSTAREALELCRYDLPHLAILDIKLAGEMDGIDLAINLRSLGKIPLVFVSGNSDYLVLQRIQKVRPVALLSKPYQPSLLQQAISQGVLMNTALFSLTPAGFTQLPTESSLFVRESNLLVRLDVTNVVSVQAVQKHAMITMASGRRHSVRLTLAEVLAHLPPADFVQCHRAWIVSLRHVEHVELSANLVHLSDGTTALLGRAYRQNIQQFLRIIG</sequence>
<dbReference type="Proteomes" id="UP001167796">
    <property type="component" value="Unassembled WGS sequence"/>
</dbReference>
<feature type="domain" description="HTH LytTR-type" evidence="4">
    <location>
        <begin position="161"/>
        <end position="254"/>
    </location>
</feature>
<dbReference type="Gene3D" id="3.40.50.2300">
    <property type="match status" value="1"/>
</dbReference>
<evidence type="ECO:0000256" key="1">
    <source>
        <dbReference type="ARBA" id="ARBA00022553"/>
    </source>
</evidence>
<keyword evidence="1 2" id="KW-0597">Phosphoprotein</keyword>
<evidence type="ECO:0000313" key="6">
    <source>
        <dbReference type="Proteomes" id="UP001167796"/>
    </source>
</evidence>
<proteinExistence type="predicted"/>
<feature type="modified residue" description="4-aspartylphosphate" evidence="2">
    <location>
        <position position="64"/>
    </location>
</feature>
<protein>
    <submittedName>
        <fullName evidence="5">Response regulator transcription factor</fullName>
    </submittedName>
</protein>
<dbReference type="InterPro" id="IPR001789">
    <property type="entry name" value="Sig_transdc_resp-reg_receiver"/>
</dbReference>